<dbReference type="EMBL" id="CP011110">
    <property type="protein sequence ID" value="AKA23939.1"/>
    <property type="molecule type" value="Genomic_DNA"/>
</dbReference>
<feature type="chain" id="PRO_5002299308" evidence="9">
    <location>
        <begin position="26"/>
        <end position="478"/>
    </location>
</feature>
<evidence type="ECO:0000256" key="5">
    <source>
        <dbReference type="ARBA" id="ARBA00022692"/>
    </source>
</evidence>
<keyword evidence="7" id="KW-0998">Cell outer membrane</keyword>
<dbReference type="InterPro" id="IPR010130">
    <property type="entry name" value="T1SS_OMP_TolC"/>
</dbReference>
<evidence type="ECO:0000256" key="6">
    <source>
        <dbReference type="ARBA" id="ARBA00023136"/>
    </source>
</evidence>
<keyword evidence="9" id="KW-0732">Signal</keyword>
<reference evidence="10 11" key="1">
    <citation type="journal article" date="2015" name="Mol. Plant Microbe Interact.">
        <title>Comparative Genomic Analysis of Pseudomonas chlororaphis PCL1606 Reveals New Insight into Antifungal Compounds Involved in Biocontrol.</title>
        <authorList>
            <person name="Calderon C.E."/>
            <person name="Ramos C."/>
            <person name="de Vicente A."/>
            <person name="Cazorla F.M."/>
        </authorList>
    </citation>
    <scope>NUCLEOTIDE SEQUENCE [LARGE SCALE GENOMIC DNA]</scope>
    <source>
        <strain evidence="10 11">PCL1606</strain>
    </source>
</reference>
<organism evidence="10 11">
    <name type="scientific">Pseudomonas chlororaphis</name>
    <dbReference type="NCBI Taxonomy" id="587753"/>
    <lineage>
        <taxon>Bacteria</taxon>
        <taxon>Pseudomonadati</taxon>
        <taxon>Pseudomonadota</taxon>
        <taxon>Gammaproteobacteria</taxon>
        <taxon>Pseudomonadales</taxon>
        <taxon>Pseudomonadaceae</taxon>
        <taxon>Pseudomonas</taxon>
    </lineage>
</organism>
<dbReference type="InterPro" id="IPR051906">
    <property type="entry name" value="TolC-like"/>
</dbReference>
<dbReference type="GO" id="GO:0009279">
    <property type="term" value="C:cell outer membrane"/>
    <property type="evidence" value="ECO:0007669"/>
    <property type="project" value="UniProtKB-SubCell"/>
</dbReference>
<dbReference type="PANTHER" id="PTHR30026:SF20">
    <property type="entry name" value="OUTER MEMBRANE PROTEIN TOLC"/>
    <property type="match status" value="1"/>
</dbReference>
<dbReference type="NCBIfam" id="TIGR01844">
    <property type="entry name" value="type_I_sec_TolC"/>
    <property type="match status" value="1"/>
</dbReference>
<evidence type="ECO:0000256" key="2">
    <source>
        <dbReference type="ARBA" id="ARBA00007613"/>
    </source>
</evidence>
<evidence type="ECO:0000256" key="4">
    <source>
        <dbReference type="ARBA" id="ARBA00022452"/>
    </source>
</evidence>
<dbReference type="GO" id="GO:0015288">
    <property type="term" value="F:porin activity"/>
    <property type="evidence" value="ECO:0007669"/>
    <property type="project" value="TreeGrafter"/>
</dbReference>
<evidence type="ECO:0000313" key="10">
    <source>
        <dbReference type="EMBL" id="AKA23939.1"/>
    </source>
</evidence>
<dbReference type="SUPFAM" id="SSF56954">
    <property type="entry name" value="Outer membrane efflux proteins (OEP)"/>
    <property type="match status" value="1"/>
</dbReference>
<comment type="subcellular location">
    <subcellularLocation>
        <location evidence="1">Cell outer membrane</location>
    </subcellularLocation>
</comment>
<comment type="similarity">
    <text evidence="2">Belongs to the outer membrane factor (OMF) (TC 1.B.17) family.</text>
</comment>
<dbReference type="Pfam" id="PF02321">
    <property type="entry name" value="OEP"/>
    <property type="match status" value="2"/>
</dbReference>
<keyword evidence="6" id="KW-0472">Membrane</keyword>
<protein>
    <submittedName>
        <fullName evidence="10">Channel protein TolC</fullName>
    </submittedName>
</protein>
<dbReference type="InterPro" id="IPR003423">
    <property type="entry name" value="OMP_efflux"/>
</dbReference>
<accession>A0A0D5XYZ8</accession>
<dbReference type="Gene3D" id="1.20.1600.10">
    <property type="entry name" value="Outer membrane efflux proteins (OEP)"/>
    <property type="match status" value="1"/>
</dbReference>
<dbReference type="PATRIC" id="fig|587753.10.peg.2482"/>
<keyword evidence="5" id="KW-0812">Transmembrane</keyword>
<evidence type="ECO:0000256" key="8">
    <source>
        <dbReference type="SAM" id="Coils"/>
    </source>
</evidence>
<evidence type="ECO:0000256" key="1">
    <source>
        <dbReference type="ARBA" id="ARBA00004442"/>
    </source>
</evidence>
<evidence type="ECO:0000256" key="7">
    <source>
        <dbReference type="ARBA" id="ARBA00023237"/>
    </source>
</evidence>
<evidence type="ECO:0000256" key="3">
    <source>
        <dbReference type="ARBA" id="ARBA00022448"/>
    </source>
</evidence>
<keyword evidence="3" id="KW-0813">Transport</keyword>
<dbReference type="KEGG" id="pcz:PCL1606_24860"/>
<feature type="signal peptide" evidence="9">
    <location>
        <begin position="1"/>
        <end position="25"/>
    </location>
</feature>
<dbReference type="AlphaFoldDB" id="A0A0D5XYZ8"/>
<sequence length="478" mass="53069">MISRQRALAGWLFALPLLAAAPAGANGQYPPRALPCDLWRVYQDARQNNSALAAARADQAARAEAVPQARAGLLPTLSANAELNSTSTSLHQPRQDTQRSGTSYQAVLNQPIFRADRWFALKAAEAEDQQAQLELAAAEQKLMLDSAQAYFGLLKAQDALAAAKAEEAALKRQLELAEKGLQYGLSDRTDVLQAQAGHDTAQANRIVAKKRMDDAFEALDTLTHQQYEAIQGVRHDMPILLPEPNDARRWVATAVRQNLTLQASQQALDATRQTLSARKAGHAPTLDAVLRYQTGDNDNLGYGNSDIRGSGYGGNVEQRSVGLQLNIPLFSGGQTRSQVREAYQRMNQREYLNDDLRRQVVEQTRNLHRGLNSGVDQVRARRQSIISNQGAVLASQMGFQVGTRNIVDVLEAQRQLYNAVRQYNDSRYDYILDTLRLKQAVGTLSPRDLEALGEYLKADYDPDRDFLPPEFPRRLARR</sequence>
<dbReference type="Proteomes" id="UP000032748">
    <property type="component" value="Chromosome"/>
</dbReference>
<name>A0A0D5XYZ8_9PSED</name>
<keyword evidence="8" id="KW-0175">Coiled coil</keyword>
<gene>
    <name evidence="10" type="ORF">PCL1606_24860</name>
</gene>
<dbReference type="PANTHER" id="PTHR30026">
    <property type="entry name" value="OUTER MEMBRANE PROTEIN TOLC"/>
    <property type="match status" value="1"/>
</dbReference>
<dbReference type="GO" id="GO:0015562">
    <property type="term" value="F:efflux transmembrane transporter activity"/>
    <property type="evidence" value="ECO:0007669"/>
    <property type="project" value="InterPro"/>
</dbReference>
<feature type="coiled-coil region" evidence="8">
    <location>
        <begin position="121"/>
        <end position="180"/>
    </location>
</feature>
<evidence type="ECO:0000313" key="11">
    <source>
        <dbReference type="Proteomes" id="UP000032748"/>
    </source>
</evidence>
<dbReference type="GO" id="GO:1990281">
    <property type="term" value="C:efflux pump complex"/>
    <property type="evidence" value="ECO:0007669"/>
    <property type="project" value="TreeGrafter"/>
</dbReference>
<proteinExistence type="inferred from homology"/>
<keyword evidence="4" id="KW-1134">Transmembrane beta strand</keyword>
<evidence type="ECO:0000256" key="9">
    <source>
        <dbReference type="SAM" id="SignalP"/>
    </source>
</evidence>